<comment type="caution">
    <text evidence="1">The sequence shown here is derived from an EMBL/GenBank/DDBJ whole genome shotgun (WGS) entry which is preliminary data.</text>
</comment>
<organism evidence="1 2">
    <name type="scientific">Hypoxylon rubiginosum</name>
    <dbReference type="NCBI Taxonomy" id="110542"/>
    <lineage>
        <taxon>Eukaryota</taxon>
        <taxon>Fungi</taxon>
        <taxon>Dikarya</taxon>
        <taxon>Ascomycota</taxon>
        <taxon>Pezizomycotina</taxon>
        <taxon>Sordariomycetes</taxon>
        <taxon>Xylariomycetidae</taxon>
        <taxon>Xylariales</taxon>
        <taxon>Hypoxylaceae</taxon>
        <taxon>Hypoxylon</taxon>
    </lineage>
</organism>
<proteinExistence type="predicted"/>
<name>A0ACC0CJ60_9PEZI</name>
<dbReference type="Proteomes" id="UP001497680">
    <property type="component" value="Unassembled WGS sequence"/>
</dbReference>
<keyword evidence="2" id="KW-1185">Reference proteome</keyword>
<gene>
    <name evidence="1" type="ORF">F4821DRAFT_265928</name>
</gene>
<evidence type="ECO:0000313" key="2">
    <source>
        <dbReference type="Proteomes" id="UP001497680"/>
    </source>
</evidence>
<dbReference type="EMBL" id="MU394446">
    <property type="protein sequence ID" value="KAI6080407.1"/>
    <property type="molecule type" value="Genomic_DNA"/>
</dbReference>
<protein>
    <submittedName>
        <fullName evidence="1">Uncharacterized protein</fullName>
    </submittedName>
</protein>
<reference evidence="1 2" key="1">
    <citation type="journal article" date="2022" name="New Phytol.">
        <title>Ecological generalism drives hyperdiversity of secondary metabolite gene clusters in xylarialean endophytes.</title>
        <authorList>
            <person name="Franco M.E.E."/>
            <person name="Wisecaver J.H."/>
            <person name="Arnold A.E."/>
            <person name="Ju Y.M."/>
            <person name="Slot J.C."/>
            <person name="Ahrendt S."/>
            <person name="Moore L.P."/>
            <person name="Eastman K.E."/>
            <person name="Scott K."/>
            <person name="Konkel Z."/>
            <person name="Mondo S.J."/>
            <person name="Kuo A."/>
            <person name="Hayes R.D."/>
            <person name="Haridas S."/>
            <person name="Andreopoulos B."/>
            <person name="Riley R."/>
            <person name="LaButti K."/>
            <person name="Pangilinan J."/>
            <person name="Lipzen A."/>
            <person name="Amirebrahimi M."/>
            <person name="Yan J."/>
            <person name="Adam C."/>
            <person name="Keymanesh K."/>
            <person name="Ng V."/>
            <person name="Louie K."/>
            <person name="Northen T."/>
            <person name="Drula E."/>
            <person name="Henrissat B."/>
            <person name="Hsieh H.M."/>
            <person name="Youens-Clark K."/>
            <person name="Lutzoni F."/>
            <person name="Miadlikowska J."/>
            <person name="Eastwood D.C."/>
            <person name="Hamelin R.C."/>
            <person name="Grigoriev I.V."/>
            <person name="U'Ren J.M."/>
        </authorList>
    </citation>
    <scope>NUCLEOTIDE SEQUENCE [LARGE SCALE GENOMIC DNA]</scope>
    <source>
        <strain evidence="1 2">ER1909</strain>
    </source>
</reference>
<sequence>MAGVPGFVVKMMVLSICIIFLASKAMGSPAGFPVGHPVGHTHTAGHNCSTHHNITVVSNVANVTSGVSRPAIGFVGQEKNVTTPRPTNDTDADEPQNGGNAWSCKRCWTSASSSVSAEIQRAIITFFICLIMIKIFM</sequence>
<accession>A0ACC0CJ60</accession>
<evidence type="ECO:0000313" key="1">
    <source>
        <dbReference type="EMBL" id="KAI6080407.1"/>
    </source>
</evidence>